<feature type="domain" description="IF rod" evidence="6">
    <location>
        <begin position="120"/>
        <end position="434"/>
    </location>
</feature>
<dbReference type="Pfam" id="PF00038">
    <property type="entry name" value="Filament"/>
    <property type="match status" value="1"/>
</dbReference>
<dbReference type="FunFam" id="1.20.5.500:FF:000001">
    <property type="entry name" value="Type II keratin 23"/>
    <property type="match status" value="1"/>
</dbReference>
<dbReference type="FunFam" id="1.20.5.170:FF:000002">
    <property type="entry name" value="Type I keratin KA11"/>
    <property type="match status" value="1"/>
</dbReference>
<dbReference type="PANTHER" id="PTHR23239:SF207">
    <property type="entry name" value="KERATIN, TYPE I CYTOSKELETAL 24"/>
    <property type="match status" value="1"/>
</dbReference>
<reference evidence="7" key="3">
    <citation type="submission" date="2025-09" db="UniProtKB">
        <authorList>
            <consortium name="Ensembl"/>
        </authorList>
    </citation>
    <scope>IDENTIFICATION</scope>
</reference>
<organism evidence="7 8">
    <name type="scientific">Vombatus ursinus</name>
    <name type="common">Common wombat</name>
    <dbReference type="NCBI Taxonomy" id="29139"/>
    <lineage>
        <taxon>Eukaryota</taxon>
        <taxon>Metazoa</taxon>
        <taxon>Chordata</taxon>
        <taxon>Craniata</taxon>
        <taxon>Vertebrata</taxon>
        <taxon>Euteleostomi</taxon>
        <taxon>Mammalia</taxon>
        <taxon>Metatheria</taxon>
        <taxon>Diprotodontia</taxon>
        <taxon>Vombatidae</taxon>
        <taxon>Vombatus</taxon>
    </lineage>
</organism>
<keyword evidence="2 4" id="KW-0403">Intermediate filament</keyword>
<accession>A0A4X2KAI1</accession>
<evidence type="ECO:0000313" key="8">
    <source>
        <dbReference type="Proteomes" id="UP000314987"/>
    </source>
</evidence>
<gene>
    <name evidence="7" type="primary">LOC114051013</name>
</gene>
<dbReference type="GO" id="GO:0005198">
    <property type="term" value="F:structural molecule activity"/>
    <property type="evidence" value="ECO:0007669"/>
    <property type="project" value="InterPro"/>
</dbReference>
<dbReference type="SMART" id="SM01391">
    <property type="entry name" value="Filament"/>
    <property type="match status" value="1"/>
</dbReference>
<evidence type="ECO:0000256" key="2">
    <source>
        <dbReference type="ARBA" id="ARBA00022754"/>
    </source>
</evidence>
<dbReference type="OMA" id="DSECQRS"/>
<dbReference type="Proteomes" id="UP000314987">
    <property type="component" value="Unassembled WGS sequence"/>
</dbReference>
<keyword evidence="8" id="KW-1185">Reference proteome</keyword>
<dbReference type="GO" id="GO:0005882">
    <property type="term" value="C:intermediate filament"/>
    <property type="evidence" value="ECO:0007669"/>
    <property type="project" value="UniProtKB-KW"/>
</dbReference>
<dbReference type="Gene3D" id="1.20.5.1160">
    <property type="entry name" value="Vasodilator-stimulated phosphoprotein"/>
    <property type="match status" value="1"/>
</dbReference>
<dbReference type="InterPro" id="IPR018039">
    <property type="entry name" value="IF_conserved"/>
</dbReference>
<dbReference type="InterPro" id="IPR039008">
    <property type="entry name" value="IF_rod_dom"/>
</dbReference>
<dbReference type="GO" id="GO:0030855">
    <property type="term" value="P:epithelial cell differentiation"/>
    <property type="evidence" value="ECO:0007669"/>
    <property type="project" value="TreeGrafter"/>
</dbReference>
<evidence type="ECO:0000313" key="7">
    <source>
        <dbReference type="Ensembl" id="ENSVURP00010006302.1"/>
    </source>
</evidence>
<evidence type="ECO:0000256" key="4">
    <source>
        <dbReference type="RuleBase" id="RU000685"/>
    </source>
</evidence>
<dbReference type="SUPFAM" id="SSF64593">
    <property type="entry name" value="Intermediate filament protein, coiled coil region"/>
    <property type="match status" value="2"/>
</dbReference>
<evidence type="ECO:0000256" key="3">
    <source>
        <dbReference type="ARBA" id="ARBA00023054"/>
    </source>
</evidence>
<keyword evidence="3 5" id="KW-0175">Coiled coil</keyword>
<dbReference type="PRINTS" id="PR01248">
    <property type="entry name" value="TYPE1KERATIN"/>
</dbReference>
<protein>
    <recommendedName>
        <fullName evidence="6">IF rod domain-containing protein</fullName>
    </recommendedName>
</protein>
<evidence type="ECO:0000256" key="5">
    <source>
        <dbReference type="SAM" id="Coils"/>
    </source>
</evidence>
<reference evidence="7" key="2">
    <citation type="submission" date="2025-08" db="UniProtKB">
        <authorList>
            <consortium name="Ensembl"/>
        </authorList>
    </citation>
    <scope>IDENTIFICATION</scope>
</reference>
<dbReference type="PANTHER" id="PTHR23239">
    <property type="entry name" value="INTERMEDIATE FILAMENT"/>
    <property type="match status" value="1"/>
</dbReference>
<dbReference type="STRING" id="29139.ENSVURP00010006302"/>
<dbReference type="FunFam" id="1.20.5.1160:FF:000002">
    <property type="entry name" value="Type I keratin 10"/>
    <property type="match status" value="1"/>
</dbReference>
<evidence type="ECO:0000256" key="1">
    <source>
        <dbReference type="ARBA" id="ARBA00022744"/>
    </source>
</evidence>
<keyword evidence="1" id="KW-0416">Keratin</keyword>
<dbReference type="PROSITE" id="PS00226">
    <property type="entry name" value="IF_ROD_1"/>
    <property type="match status" value="1"/>
</dbReference>
<dbReference type="Gene3D" id="1.20.5.500">
    <property type="entry name" value="Single helix bin"/>
    <property type="match status" value="1"/>
</dbReference>
<dbReference type="Ensembl" id="ENSVURT00010007131.1">
    <property type="protein sequence ID" value="ENSVURP00010006302.1"/>
    <property type="gene ID" value="ENSVURG00010004869.1"/>
</dbReference>
<feature type="coiled-coil region" evidence="5">
    <location>
        <begin position="124"/>
        <end position="158"/>
    </location>
</feature>
<reference evidence="8" key="1">
    <citation type="submission" date="2018-12" db="EMBL/GenBank/DDBJ databases">
        <authorList>
            <person name="Yazar S."/>
        </authorList>
    </citation>
    <scope>NUCLEOTIDE SEQUENCE [LARGE SCALE GENOMIC DNA]</scope>
</reference>
<proteinExistence type="inferred from homology"/>
<dbReference type="AlphaFoldDB" id="A0A4X2KAI1"/>
<dbReference type="Gene3D" id="1.20.5.170">
    <property type="match status" value="1"/>
</dbReference>
<feature type="coiled-coil region" evidence="5">
    <location>
        <begin position="399"/>
        <end position="426"/>
    </location>
</feature>
<sequence length="489" mass="53465">MSCLLRACSQAGGSGCGKVCSSDSSGSSFSSSSRCYLGNGPAQSIGGSSSCGLSGGFGSGLGRGFGGGCSSSSLMGGHGSGSGSNVSFSGGFYSYCAGAVSSGGTGSLGASDWGLFSASEKQTMQSLNDHLASYLDKVRALEEANTDLEIKIKEWYDKSRAKEAESKKDYDKYYQIIEDLRNQIISVTIHNAKIITPIDNARLAAEDFRMKYENELCVQQSVEADVHGLHKVLDELNMTTSDLKMQHESLNEELVYLKKNHEEEMKSTQGMNHGDVNVKMNAAPGADLTKLLNNMRAQYEELAEQNRREAEEQFRKQSATLQAQISTDAGAADSAKREMLELKRTLRGLEIELQSLMTMQDSLEGTLADTEASYVTRLSQIQLQISSLEEQICQIRGEVDCQNAEYEQLLNIKTRLEMEIETYRSLLDGEGSIYYVLENEMMSPPGERNSLSSLREISSFRPFLLSFWLSLAKCKLANCVSLLSHPVSQ</sequence>
<dbReference type="GeneTree" id="ENSGT00940000161783"/>
<comment type="similarity">
    <text evidence="4">Belongs to the intermediate filament family.</text>
</comment>
<feature type="coiled-coil region" evidence="5">
    <location>
        <begin position="285"/>
        <end position="359"/>
    </location>
</feature>
<name>A0A4X2KAI1_VOMUR</name>
<evidence type="ECO:0000259" key="6">
    <source>
        <dbReference type="PROSITE" id="PS51842"/>
    </source>
</evidence>
<dbReference type="PROSITE" id="PS51842">
    <property type="entry name" value="IF_ROD_2"/>
    <property type="match status" value="1"/>
</dbReference>
<dbReference type="GO" id="GO:0045109">
    <property type="term" value="P:intermediate filament organization"/>
    <property type="evidence" value="ECO:0007669"/>
    <property type="project" value="TreeGrafter"/>
</dbReference>
<dbReference type="InterPro" id="IPR002957">
    <property type="entry name" value="Keratin_I"/>
</dbReference>